<dbReference type="PROSITE" id="PS50931">
    <property type="entry name" value="HTH_LYSR"/>
    <property type="match status" value="1"/>
</dbReference>
<feature type="region of interest" description="Disordered" evidence="5">
    <location>
        <begin position="1"/>
        <end position="31"/>
    </location>
</feature>
<reference evidence="7 8" key="1">
    <citation type="journal article" date="2017" name="Genome Announc.">
        <title>Complete Genome Sequence of Burkholderia stabilis FERMP-21014.</title>
        <authorList>
            <person name="Konishi K."/>
            <person name="Kumagai T."/>
            <person name="Sakasegawa S."/>
            <person name="Tamura T."/>
        </authorList>
    </citation>
    <scope>NUCLEOTIDE SEQUENCE [LARGE SCALE GENOMIC DNA]</scope>
    <source>
        <strain evidence="7 8">FERMP-21014</strain>
    </source>
</reference>
<dbReference type="FunFam" id="1.10.10.10:FF:000001">
    <property type="entry name" value="LysR family transcriptional regulator"/>
    <property type="match status" value="1"/>
</dbReference>
<dbReference type="PANTHER" id="PTHR30579:SF7">
    <property type="entry name" value="HTH-TYPE TRANSCRIPTIONAL REGULATOR LRHA-RELATED"/>
    <property type="match status" value="1"/>
</dbReference>
<dbReference type="Gene3D" id="1.10.10.10">
    <property type="entry name" value="Winged helix-like DNA-binding domain superfamily/Winged helix DNA-binding domain"/>
    <property type="match status" value="1"/>
</dbReference>
<evidence type="ECO:0000313" key="8">
    <source>
        <dbReference type="Proteomes" id="UP000218432"/>
    </source>
</evidence>
<evidence type="ECO:0000313" key="7">
    <source>
        <dbReference type="EMBL" id="BAX62934.1"/>
    </source>
</evidence>
<dbReference type="Proteomes" id="UP000218432">
    <property type="component" value="Chromosome 2"/>
</dbReference>
<organism evidence="7 8">
    <name type="scientific">Burkholderia stabilis</name>
    <dbReference type="NCBI Taxonomy" id="95485"/>
    <lineage>
        <taxon>Bacteria</taxon>
        <taxon>Pseudomonadati</taxon>
        <taxon>Pseudomonadota</taxon>
        <taxon>Betaproteobacteria</taxon>
        <taxon>Burkholderiales</taxon>
        <taxon>Burkholderiaceae</taxon>
        <taxon>Burkholderia</taxon>
        <taxon>Burkholderia cepacia complex</taxon>
    </lineage>
</organism>
<dbReference type="PANTHER" id="PTHR30579">
    <property type="entry name" value="TRANSCRIPTIONAL REGULATOR"/>
    <property type="match status" value="1"/>
</dbReference>
<feature type="domain" description="HTH lysR-type" evidence="6">
    <location>
        <begin position="47"/>
        <end position="104"/>
    </location>
</feature>
<evidence type="ECO:0000256" key="5">
    <source>
        <dbReference type="SAM" id="MobiDB-lite"/>
    </source>
</evidence>
<dbReference type="InterPro" id="IPR036390">
    <property type="entry name" value="WH_DNA-bd_sf"/>
</dbReference>
<keyword evidence="4" id="KW-0804">Transcription</keyword>
<dbReference type="Pfam" id="PF00126">
    <property type="entry name" value="HTH_1"/>
    <property type="match status" value="1"/>
</dbReference>
<name>A0A1Y1BSP3_9BURK</name>
<dbReference type="InterPro" id="IPR005119">
    <property type="entry name" value="LysR_subst-bd"/>
</dbReference>
<dbReference type="InterPro" id="IPR036388">
    <property type="entry name" value="WH-like_DNA-bd_sf"/>
</dbReference>
<evidence type="ECO:0000256" key="3">
    <source>
        <dbReference type="ARBA" id="ARBA00023125"/>
    </source>
</evidence>
<dbReference type="SUPFAM" id="SSF46785">
    <property type="entry name" value="Winged helix' DNA-binding domain"/>
    <property type="match status" value="1"/>
</dbReference>
<dbReference type="SUPFAM" id="SSF53850">
    <property type="entry name" value="Periplasmic binding protein-like II"/>
    <property type="match status" value="1"/>
</dbReference>
<evidence type="ECO:0000256" key="1">
    <source>
        <dbReference type="ARBA" id="ARBA00009437"/>
    </source>
</evidence>
<dbReference type="AlphaFoldDB" id="A0A1Y1BSP3"/>
<keyword evidence="3" id="KW-0238">DNA-binding</keyword>
<sequence length="337" mass="37241">MAAIEKPVASRQPPRAGHAPKGTSFGAESLGRPGVFSKPDWSKLTSLDPELIRAFVAVVESGGFTAAARQLHRTQSTISLRIRTLEERLDTHLFMRNSRRLELSRDGENFLIHARRIIQVQNDAIIALKQTSSDRGIVRFGLPEDYAELWLPDLLKSFYALRPGARLHVHCRTSLELLERLQAGELDVALVVRHGANAGGRLLGRHDVVWAAHRDFALGAHASVPLALFPETCCYRQRGLQALATAERPYHVVYTSQSPTGIKIAVNHGAAVTMIDRCTLPENWRVLDEADGLPPLPAADLELHRSPGICDPLTDDLVSLIESMVDERRRASLEAFA</sequence>
<dbReference type="Gene3D" id="3.40.190.10">
    <property type="entry name" value="Periplasmic binding protein-like II"/>
    <property type="match status" value="2"/>
</dbReference>
<dbReference type="Pfam" id="PF03466">
    <property type="entry name" value="LysR_substrate"/>
    <property type="match status" value="1"/>
</dbReference>
<accession>A0A1Y1BSP3</accession>
<dbReference type="EMBL" id="AP018112">
    <property type="protein sequence ID" value="BAX62934.1"/>
    <property type="molecule type" value="Genomic_DNA"/>
</dbReference>
<comment type="similarity">
    <text evidence="1">Belongs to the LysR transcriptional regulatory family.</text>
</comment>
<dbReference type="GO" id="GO:0003677">
    <property type="term" value="F:DNA binding"/>
    <property type="evidence" value="ECO:0007669"/>
    <property type="project" value="UniProtKB-KW"/>
</dbReference>
<dbReference type="InterPro" id="IPR050176">
    <property type="entry name" value="LTTR"/>
</dbReference>
<dbReference type="InterPro" id="IPR000847">
    <property type="entry name" value="LysR_HTH_N"/>
</dbReference>
<dbReference type="PRINTS" id="PR00039">
    <property type="entry name" value="HTHLYSR"/>
</dbReference>
<gene>
    <name evidence="7" type="ORF">BSFP_058020</name>
</gene>
<dbReference type="RefSeq" id="WP_231944100.1">
    <property type="nucleotide sequence ID" value="NZ_AP018112.1"/>
</dbReference>
<evidence type="ECO:0000256" key="4">
    <source>
        <dbReference type="ARBA" id="ARBA00023163"/>
    </source>
</evidence>
<proteinExistence type="inferred from homology"/>
<protein>
    <submittedName>
        <fullName evidence="7">LysR family transcriptional regulator</fullName>
    </submittedName>
</protein>
<keyword evidence="2" id="KW-0805">Transcription regulation</keyword>
<dbReference type="GO" id="GO:0003700">
    <property type="term" value="F:DNA-binding transcription factor activity"/>
    <property type="evidence" value="ECO:0007669"/>
    <property type="project" value="InterPro"/>
</dbReference>
<evidence type="ECO:0000259" key="6">
    <source>
        <dbReference type="PROSITE" id="PS50931"/>
    </source>
</evidence>
<evidence type="ECO:0000256" key="2">
    <source>
        <dbReference type="ARBA" id="ARBA00023015"/>
    </source>
</evidence>